<name>A0A949U2H6_9CLOT</name>
<dbReference type="RefSeq" id="WP_218322200.1">
    <property type="nucleotide sequence ID" value="NZ_JAEEGC010000112.1"/>
</dbReference>
<dbReference type="Proteomes" id="UP000694308">
    <property type="component" value="Unassembled WGS sequence"/>
</dbReference>
<dbReference type="GO" id="GO:0000976">
    <property type="term" value="F:transcription cis-regulatory region binding"/>
    <property type="evidence" value="ECO:0007669"/>
    <property type="project" value="TreeGrafter"/>
</dbReference>
<dbReference type="PANTHER" id="PTHR30126">
    <property type="entry name" value="HTH-TYPE TRANSCRIPTIONAL REGULATOR"/>
    <property type="match status" value="1"/>
</dbReference>
<sequence length="299" mass="34891">MNFLGIEAFLTIVEAGSLTKAAETLYLTQSTVSHRLKALEQELNTTLIERKKGHQVISLTPKGEEFISIAERWLALWKDTCMLQNTESRLSLSIGCVDSLNTYIFPTLYKQILNHEISIDLQVRTHQSGEIYNLLDTREIDVGFVLRQIIHKNIIIEPVLNERMVLIRRTAEDDFKQEFHPNELNSKNEFFLDWSPSYRAWHDFWWDSSKRPHAHIDTASLMLNLMDDPKYWAIVPISMANAFKKITDFKIYDVLEPPPNRIVYKITHRYPKPSSIASIKILDEYLKTFKCSAEFIKEQ</sequence>
<keyword evidence="2" id="KW-0805">Transcription regulation</keyword>
<dbReference type="PROSITE" id="PS50931">
    <property type="entry name" value="HTH_LYSR"/>
    <property type="match status" value="1"/>
</dbReference>
<organism evidence="6 7">
    <name type="scientific">Clostridium thailandense</name>
    <dbReference type="NCBI Taxonomy" id="2794346"/>
    <lineage>
        <taxon>Bacteria</taxon>
        <taxon>Bacillati</taxon>
        <taxon>Bacillota</taxon>
        <taxon>Clostridia</taxon>
        <taxon>Eubacteriales</taxon>
        <taxon>Clostridiaceae</taxon>
        <taxon>Clostridium</taxon>
    </lineage>
</organism>
<evidence type="ECO:0000256" key="2">
    <source>
        <dbReference type="ARBA" id="ARBA00023015"/>
    </source>
</evidence>
<comment type="caution">
    <text evidence="6">The sequence shown here is derived from an EMBL/GenBank/DDBJ whole genome shotgun (WGS) entry which is preliminary data.</text>
</comment>
<evidence type="ECO:0000313" key="6">
    <source>
        <dbReference type="EMBL" id="MBV7275144.1"/>
    </source>
</evidence>
<dbReference type="CDD" id="cd05466">
    <property type="entry name" value="PBP2_LTTR_substrate"/>
    <property type="match status" value="1"/>
</dbReference>
<evidence type="ECO:0000259" key="5">
    <source>
        <dbReference type="PROSITE" id="PS50931"/>
    </source>
</evidence>
<keyword evidence="3" id="KW-0238">DNA-binding</keyword>
<dbReference type="GO" id="GO:0003700">
    <property type="term" value="F:DNA-binding transcription factor activity"/>
    <property type="evidence" value="ECO:0007669"/>
    <property type="project" value="InterPro"/>
</dbReference>
<dbReference type="InterPro" id="IPR000847">
    <property type="entry name" value="LysR_HTH_N"/>
</dbReference>
<keyword evidence="4" id="KW-0804">Transcription</keyword>
<dbReference type="Pfam" id="PF00126">
    <property type="entry name" value="HTH_1"/>
    <property type="match status" value="1"/>
</dbReference>
<proteinExistence type="inferred from homology"/>
<evidence type="ECO:0000313" key="7">
    <source>
        <dbReference type="Proteomes" id="UP000694308"/>
    </source>
</evidence>
<evidence type="ECO:0000256" key="3">
    <source>
        <dbReference type="ARBA" id="ARBA00023125"/>
    </source>
</evidence>
<keyword evidence="7" id="KW-1185">Reference proteome</keyword>
<dbReference type="InterPro" id="IPR005119">
    <property type="entry name" value="LysR_subst-bd"/>
</dbReference>
<feature type="domain" description="HTH lysR-type" evidence="5">
    <location>
        <begin position="1"/>
        <end position="58"/>
    </location>
</feature>
<comment type="similarity">
    <text evidence="1">Belongs to the LysR transcriptional regulatory family.</text>
</comment>
<dbReference type="AlphaFoldDB" id="A0A949U2H6"/>
<accession>A0A949U2H6</accession>
<evidence type="ECO:0000256" key="4">
    <source>
        <dbReference type="ARBA" id="ARBA00023163"/>
    </source>
</evidence>
<dbReference type="PANTHER" id="PTHR30126:SF40">
    <property type="entry name" value="HTH-TYPE TRANSCRIPTIONAL REGULATOR GLTR"/>
    <property type="match status" value="1"/>
</dbReference>
<gene>
    <name evidence="6" type="ORF">I6U48_19780</name>
</gene>
<evidence type="ECO:0000256" key="1">
    <source>
        <dbReference type="ARBA" id="ARBA00009437"/>
    </source>
</evidence>
<dbReference type="Pfam" id="PF03466">
    <property type="entry name" value="LysR_substrate"/>
    <property type="match status" value="1"/>
</dbReference>
<reference evidence="6" key="1">
    <citation type="submission" date="2020-12" db="EMBL/GenBank/DDBJ databases">
        <title>Clostridium thailandense sp. nov., a novel acetogenic bacterium isolated from peat land soil in Thailand.</title>
        <authorList>
            <person name="Chaikitkaew S."/>
            <person name="Birkeland N.K."/>
        </authorList>
    </citation>
    <scope>NUCLEOTIDE SEQUENCE</scope>
    <source>
        <strain evidence="6">PL3</strain>
    </source>
</reference>
<protein>
    <submittedName>
        <fullName evidence="6">LysR family transcriptional regulator</fullName>
    </submittedName>
</protein>
<dbReference type="EMBL" id="JAEEGC010000112">
    <property type="protein sequence ID" value="MBV7275144.1"/>
    <property type="molecule type" value="Genomic_DNA"/>
</dbReference>